<gene>
    <name evidence="2" type="ORF">UFOPK1591_00207</name>
</gene>
<dbReference type="InterPro" id="IPR017195">
    <property type="entry name" value="ABC_thiamin-permease_prd"/>
</dbReference>
<dbReference type="EMBL" id="CAEZTD010000009">
    <property type="protein sequence ID" value="CAB4553390.1"/>
    <property type="molecule type" value="Genomic_DNA"/>
</dbReference>
<sequence length="204" mass="21415">MNAQQKKSAGAKSVGRSGVRPRYRWRVVDIVTAAILAVVVGVVFWAWGLAWAPLSVVLGVLPGFVGVLNGPWLIAGVLGALIIRKPGAAFFTELLAALVSALLGSQWGFTALISGALQGLGAEIIFAIFAYSQWRLWVAVLAGIGSSIALAVNDLVVFYPGADSLFQTIYLLTSMLSGAVIAGFGSWAIVQGLSRAGALRAFRR</sequence>
<dbReference type="AlphaFoldDB" id="A0A6J6CP89"/>
<feature type="transmembrane region" description="Helical" evidence="1">
    <location>
        <begin position="111"/>
        <end position="131"/>
    </location>
</feature>
<keyword evidence="1" id="KW-0472">Membrane</keyword>
<evidence type="ECO:0000313" key="2">
    <source>
        <dbReference type="EMBL" id="CAB4553390.1"/>
    </source>
</evidence>
<proteinExistence type="predicted"/>
<evidence type="ECO:0000256" key="1">
    <source>
        <dbReference type="SAM" id="Phobius"/>
    </source>
</evidence>
<dbReference type="PIRSF" id="PIRSF037394">
    <property type="entry name" value="ABC_thiamine-permease_YkoE_prd"/>
    <property type="match status" value="1"/>
</dbReference>
<feature type="transmembrane region" description="Helical" evidence="1">
    <location>
        <begin position="88"/>
        <end position="105"/>
    </location>
</feature>
<dbReference type="Pfam" id="PF09819">
    <property type="entry name" value="ABC_cobalt"/>
    <property type="match status" value="1"/>
</dbReference>
<feature type="transmembrane region" description="Helical" evidence="1">
    <location>
        <begin position="30"/>
        <end position="50"/>
    </location>
</feature>
<feature type="transmembrane region" description="Helical" evidence="1">
    <location>
        <begin position="168"/>
        <end position="190"/>
    </location>
</feature>
<name>A0A6J6CP89_9ZZZZ</name>
<accession>A0A6J6CP89</accession>
<feature type="transmembrane region" description="Helical" evidence="1">
    <location>
        <begin position="56"/>
        <end position="81"/>
    </location>
</feature>
<feature type="transmembrane region" description="Helical" evidence="1">
    <location>
        <begin position="138"/>
        <end position="162"/>
    </location>
</feature>
<keyword evidence="1" id="KW-0812">Transmembrane</keyword>
<reference evidence="2" key="1">
    <citation type="submission" date="2020-05" db="EMBL/GenBank/DDBJ databases">
        <authorList>
            <person name="Chiriac C."/>
            <person name="Salcher M."/>
            <person name="Ghai R."/>
            <person name="Kavagutti S V."/>
        </authorList>
    </citation>
    <scope>NUCLEOTIDE SEQUENCE</scope>
</reference>
<keyword evidence="1" id="KW-1133">Transmembrane helix</keyword>
<protein>
    <submittedName>
        <fullName evidence="2">Unannotated protein</fullName>
    </submittedName>
</protein>
<organism evidence="2">
    <name type="scientific">freshwater metagenome</name>
    <dbReference type="NCBI Taxonomy" id="449393"/>
    <lineage>
        <taxon>unclassified sequences</taxon>
        <taxon>metagenomes</taxon>
        <taxon>ecological metagenomes</taxon>
    </lineage>
</organism>